<reference evidence="1" key="1">
    <citation type="submission" date="2020-03" db="EMBL/GenBank/DDBJ databases">
        <authorList>
            <person name="Kislichkina A."/>
            <person name="Dentovskaya S."/>
            <person name="Shaikhutdinov R."/>
            <person name="Ivanov S."/>
            <person name="Sizova A."/>
            <person name="Solomentsev V."/>
            <person name="Bogun A."/>
        </authorList>
    </citation>
    <scope>NUCLEOTIDE SEQUENCE</scope>
    <source>
        <strain evidence="1">SCPM-O-B-7610</strain>
    </source>
</reference>
<evidence type="ECO:0000313" key="2">
    <source>
        <dbReference type="Proteomes" id="UP000712947"/>
    </source>
</evidence>
<organism evidence="1 2">
    <name type="scientific">Yersinia mollaretii</name>
    <dbReference type="NCBI Taxonomy" id="33060"/>
    <lineage>
        <taxon>Bacteria</taxon>
        <taxon>Pseudomonadati</taxon>
        <taxon>Pseudomonadota</taxon>
        <taxon>Gammaproteobacteria</taxon>
        <taxon>Enterobacterales</taxon>
        <taxon>Yersiniaceae</taxon>
        <taxon>Yersinia</taxon>
    </lineage>
</organism>
<dbReference type="EMBL" id="JAASAI010000014">
    <property type="protein sequence ID" value="NIL23565.1"/>
    <property type="molecule type" value="Genomic_DNA"/>
</dbReference>
<dbReference type="AlphaFoldDB" id="A0AA44I0L2"/>
<accession>A0AA44I0L2</accession>
<evidence type="ECO:0000313" key="1">
    <source>
        <dbReference type="EMBL" id="NIL23565.1"/>
    </source>
</evidence>
<protein>
    <submittedName>
        <fullName evidence="1">Uncharacterized protein</fullName>
    </submittedName>
</protein>
<proteinExistence type="predicted"/>
<name>A0AA44I0L2_YERMO</name>
<dbReference type="RefSeq" id="WP_050141560.1">
    <property type="nucleotide sequence ID" value="NZ_CABHYE010000034.1"/>
</dbReference>
<gene>
    <name evidence="1" type="ORF">HB991_13730</name>
</gene>
<sequence>MDARNNVVEKCSLNLKRTFSNIFDWDKMDVSYVKVDLIDKCIFVMPSNYDWHLTYFDSDLDLNISERIVPGIQFWNHYSSKHTETLLRNSKREAKVDICTQYGHVFEILSINSKKKLSLPNIMTLYKWKPIVAFYAQNVWSQKQDNILPLREEISSNQHFMKDADGHFNESLNSDPYMRFGNVNFTRKEIITIRLLLSHKKVKEISSIQRCSVTSEKARIQRIKEKLNYGPNSLGGLFNALKDHGISLSCLEELTVYP</sequence>
<comment type="caution">
    <text evidence="1">The sequence shown here is derived from an EMBL/GenBank/DDBJ whole genome shotgun (WGS) entry which is preliminary data.</text>
</comment>
<dbReference type="Proteomes" id="UP000712947">
    <property type="component" value="Unassembled WGS sequence"/>
</dbReference>